<keyword evidence="4" id="KW-1185">Reference proteome</keyword>
<feature type="compositionally biased region" description="Low complexity" evidence="2">
    <location>
        <begin position="564"/>
        <end position="573"/>
    </location>
</feature>
<dbReference type="GeneID" id="9584868"/>
<feature type="compositionally biased region" description="Acidic residues" evidence="2">
    <location>
        <begin position="142"/>
        <end position="155"/>
    </location>
</feature>
<dbReference type="eggNOG" id="ENOG502SEZ0">
    <property type="taxonomic scope" value="Eukaryota"/>
</dbReference>
<dbReference type="OMA" id="HSRAPWE"/>
<accession>D8PPC9</accession>
<organism evidence="4">
    <name type="scientific">Schizophyllum commune (strain H4-8 / FGSC 9210)</name>
    <name type="common">Split gill fungus</name>
    <dbReference type="NCBI Taxonomy" id="578458"/>
    <lineage>
        <taxon>Eukaryota</taxon>
        <taxon>Fungi</taxon>
        <taxon>Dikarya</taxon>
        <taxon>Basidiomycota</taxon>
        <taxon>Agaricomycotina</taxon>
        <taxon>Agaricomycetes</taxon>
        <taxon>Agaricomycetidae</taxon>
        <taxon>Agaricales</taxon>
        <taxon>Schizophyllaceae</taxon>
        <taxon>Schizophyllum</taxon>
    </lineage>
</organism>
<feature type="region of interest" description="Disordered" evidence="2">
    <location>
        <begin position="237"/>
        <end position="375"/>
    </location>
</feature>
<feature type="non-terminal residue" evidence="3">
    <location>
        <position position="802"/>
    </location>
</feature>
<feature type="compositionally biased region" description="Polar residues" evidence="2">
    <location>
        <begin position="438"/>
        <end position="452"/>
    </location>
</feature>
<reference evidence="3 4" key="1">
    <citation type="journal article" date="2010" name="Nat. Biotechnol.">
        <title>Genome sequence of the model mushroom Schizophyllum commune.</title>
        <authorList>
            <person name="Ohm R.A."/>
            <person name="de Jong J.F."/>
            <person name="Lugones L.G."/>
            <person name="Aerts A."/>
            <person name="Kothe E."/>
            <person name="Stajich J.E."/>
            <person name="de Vries R.P."/>
            <person name="Record E."/>
            <person name="Levasseur A."/>
            <person name="Baker S.E."/>
            <person name="Bartholomew K.A."/>
            <person name="Coutinho P.M."/>
            <person name="Erdmann S."/>
            <person name="Fowler T.J."/>
            <person name="Gathman A.C."/>
            <person name="Lombard V."/>
            <person name="Henrissat B."/>
            <person name="Knabe N."/>
            <person name="Kuees U."/>
            <person name="Lilly W.W."/>
            <person name="Lindquist E."/>
            <person name="Lucas S."/>
            <person name="Magnuson J.K."/>
            <person name="Piumi F."/>
            <person name="Raudaskoski M."/>
            <person name="Salamov A."/>
            <person name="Schmutz J."/>
            <person name="Schwarze F.W.M.R."/>
            <person name="vanKuyk P.A."/>
            <person name="Horton J.S."/>
            <person name="Grigoriev I.V."/>
            <person name="Woesten H.A.B."/>
        </authorList>
    </citation>
    <scope>NUCLEOTIDE SEQUENCE [LARGE SCALE GENOMIC DNA]</scope>
    <source>
        <strain evidence="4">H4-8 / FGSC 9210</strain>
    </source>
</reference>
<feature type="region of interest" description="Disordered" evidence="2">
    <location>
        <begin position="406"/>
        <end position="426"/>
    </location>
</feature>
<dbReference type="HOGENOM" id="CLU_017133_0_0_1"/>
<feature type="compositionally biased region" description="Polar residues" evidence="2">
    <location>
        <begin position="407"/>
        <end position="419"/>
    </location>
</feature>
<feature type="compositionally biased region" description="Polar residues" evidence="2">
    <location>
        <begin position="683"/>
        <end position="692"/>
    </location>
</feature>
<evidence type="ECO:0000313" key="3">
    <source>
        <dbReference type="EMBL" id="EFJ03670.1"/>
    </source>
</evidence>
<feature type="compositionally biased region" description="Polar residues" evidence="2">
    <location>
        <begin position="270"/>
        <end position="291"/>
    </location>
</feature>
<name>D8PPC9_SCHCM</name>
<feature type="compositionally biased region" description="Polar residues" evidence="2">
    <location>
        <begin position="59"/>
        <end position="74"/>
    </location>
</feature>
<feature type="region of interest" description="Disordered" evidence="2">
    <location>
        <begin position="142"/>
        <end position="201"/>
    </location>
</feature>
<feature type="compositionally biased region" description="Polar residues" evidence="2">
    <location>
        <begin position="237"/>
        <end position="247"/>
    </location>
</feature>
<dbReference type="AlphaFoldDB" id="D8PPC9"/>
<feature type="region of interest" description="Disordered" evidence="2">
    <location>
        <begin position="672"/>
        <end position="707"/>
    </location>
</feature>
<feature type="compositionally biased region" description="Basic and acidic residues" evidence="2">
    <location>
        <begin position="110"/>
        <end position="121"/>
    </location>
</feature>
<feature type="coiled-coil region" evidence="1">
    <location>
        <begin position="727"/>
        <end position="757"/>
    </location>
</feature>
<evidence type="ECO:0000256" key="1">
    <source>
        <dbReference type="SAM" id="Coils"/>
    </source>
</evidence>
<protein>
    <submittedName>
        <fullName evidence="3">Uncharacterized protein</fullName>
    </submittedName>
</protein>
<sequence length="802" mass="87266">MAHATSRTMTSPRDFNDEHVRHLLDQRFMRSDLHRDGRWDSVSEFSDSPSIYSRAVFSPNANDQGVSSPALQTPRTHRERFDDPSASMLDLDDDPRSSLDSSVTYDDDDKTVSEHDSDEPIPRMSYLGPKMRIHTRAPWEMESETLEEQEEEPEEPPNRKVLFGGGRQEQRRPSLDSVRSVGKVKKSFDSTSSGSSSNQRGALHALAQASMSSTSLVATHNTSGPSGLRNMFAISRTNSPSSIDSRPNSPPATPAHHQAGSYERHGARPQASQQLRPDTFISNDSASSYESFSEDQHPYAHPYAHPSVVPKYEAAQRQPSPPRGVPTTPASVQRPAVSVVTETKVMPPERSRTLTASPATPRSPAIGRARSSTFQGKEISSPVLVARGEVPPLPNHTFDTKLMPMTSHPSTSTEGSTSAWPEPTPAPAFSLISLEEAQANQRTRSNTVQSSAGGPALDTTSFPPVPFPDSDDTRSLNGDFANARNRMRSTSAGGRARHALHTMVVGTPPRADGRELDPSNAPPGGKQLKHKRSGFMRIFNGGREKDEKPPPVPSLAEGYASFNSQQSMQQQQQPKPAQRIPRVPVPQLSPTLSNDSASSNAPTTPRRGSTKRSPPLLSINTHRSPSVHDQPRFIAPAMRNESPLSAPAHVNEFPSPLKLRPVSTLFSALGDHISHDGEEPDSGSLSPNTILSPITPLSCGKDPLPSVAGDDQSAVIRALQEQIIGAKKAWQRHVWELEGQVRDLKAEVEELRAAEADAQYCEACGRGKPKEDTSHVKTGVVNRPRARTGIAASRFGSHSDYD</sequence>
<feature type="region of interest" description="Disordered" evidence="2">
    <location>
        <begin position="438"/>
        <end position="630"/>
    </location>
</feature>
<evidence type="ECO:0000256" key="2">
    <source>
        <dbReference type="SAM" id="MobiDB-lite"/>
    </source>
</evidence>
<dbReference type="InParanoid" id="D8PPC9"/>
<gene>
    <name evidence="3" type="ORF">SCHCODRAFT_103865</name>
</gene>
<dbReference type="RefSeq" id="XP_003038572.1">
    <property type="nucleotide sequence ID" value="XM_003038526.1"/>
</dbReference>
<dbReference type="VEuPathDB" id="FungiDB:SCHCODRAFT_02163971"/>
<feature type="region of interest" description="Disordered" evidence="2">
    <location>
        <begin position="54"/>
        <end position="129"/>
    </location>
</feature>
<dbReference type="OrthoDB" id="2565072at2759"/>
<keyword evidence="1" id="KW-0175">Coiled coil</keyword>
<evidence type="ECO:0000313" key="4">
    <source>
        <dbReference type="Proteomes" id="UP000007431"/>
    </source>
</evidence>
<feature type="compositionally biased region" description="Polar residues" evidence="2">
    <location>
        <begin position="588"/>
        <end position="607"/>
    </location>
</feature>
<dbReference type="Proteomes" id="UP000007431">
    <property type="component" value="Unassembled WGS sequence"/>
</dbReference>
<dbReference type="KEGG" id="scm:SCHCO_02163971"/>
<dbReference type="EMBL" id="GL377302">
    <property type="protein sequence ID" value="EFJ03670.1"/>
    <property type="molecule type" value="Genomic_DNA"/>
</dbReference>
<proteinExistence type="predicted"/>